<accession>A0A5B7I401</accession>
<dbReference type="EMBL" id="VSRR010043981">
    <property type="protein sequence ID" value="MPC76696.1"/>
    <property type="molecule type" value="Genomic_DNA"/>
</dbReference>
<feature type="compositionally biased region" description="Basic residues" evidence="1">
    <location>
        <begin position="35"/>
        <end position="49"/>
    </location>
</feature>
<protein>
    <submittedName>
        <fullName evidence="2">Uncharacterized protein</fullName>
    </submittedName>
</protein>
<gene>
    <name evidence="2" type="ORF">E2C01_071120</name>
</gene>
<sequence length="119" mass="12911">MDTTSLTLTPFPVPPPLPPPSPPPRTLSSPSPNLLHHHHHHHYRHHHYYLPHLTPLDNVPQGTWDNGRREGDVGPIGGGGGGGGGGGRPPLPPPPPPPISQTRRYYSHVSLHLKVLLVQ</sequence>
<comment type="caution">
    <text evidence="2">The sequence shown here is derived from an EMBL/GenBank/DDBJ whole genome shotgun (WGS) entry which is preliminary data.</text>
</comment>
<proteinExistence type="predicted"/>
<dbReference type="Proteomes" id="UP000324222">
    <property type="component" value="Unassembled WGS sequence"/>
</dbReference>
<evidence type="ECO:0000313" key="2">
    <source>
        <dbReference type="EMBL" id="MPC76696.1"/>
    </source>
</evidence>
<keyword evidence="3" id="KW-1185">Reference proteome</keyword>
<evidence type="ECO:0000256" key="1">
    <source>
        <dbReference type="SAM" id="MobiDB-lite"/>
    </source>
</evidence>
<name>A0A5B7I401_PORTR</name>
<evidence type="ECO:0000313" key="3">
    <source>
        <dbReference type="Proteomes" id="UP000324222"/>
    </source>
</evidence>
<feature type="compositionally biased region" description="Pro residues" evidence="1">
    <location>
        <begin position="11"/>
        <end position="25"/>
    </location>
</feature>
<feature type="compositionally biased region" description="Gly residues" evidence="1">
    <location>
        <begin position="74"/>
        <end position="88"/>
    </location>
</feature>
<feature type="compositionally biased region" description="Low complexity" evidence="1">
    <location>
        <begin position="1"/>
        <end position="10"/>
    </location>
</feature>
<feature type="compositionally biased region" description="Pro residues" evidence="1">
    <location>
        <begin position="89"/>
        <end position="99"/>
    </location>
</feature>
<dbReference type="AlphaFoldDB" id="A0A5B7I401"/>
<reference evidence="2 3" key="1">
    <citation type="submission" date="2019-05" db="EMBL/GenBank/DDBJ databases">
        <title>Another draft genome of Portunus trituberculatus and its Hox gene families provides insights of decapod evolution.</title>
        <authorList>
            <person name="Jeong J.-H."/>
            <person name="Song I."/>
            <person name="Kim S."/>
            <person name="Choi T."/>
            <person name="Kim D."/>
            <person name="Ryu S."/>
            <person name="Kim W."/>
        </authorList>
    </citation>
    <scope>NUCLEOTIDE SEQUENCE [LARGE SCALE GENOMIC DNA]</scope>
    <source>
        <tissue evidence="2">Muscle</tissue>
    </source>
</reference>
<organism evidence="2 3">
    <name type="scientific">Portunus trituberculatus</name>
    <name type="common">Swimming crab</name>
    <name type="synonym">Neptunus trituberculatus</name>
    <dbReference type="NCBI Taxonomy" id="210409"/>
    <lineage>
        <taxon>Eukaryota</taxon>
        <taxon>Metazoa</taxon>
        <taxon>Ecdysozoa</taxon>
        <taxon>Arthropoda</taxon>
        <taxon>Crustacea</taxon>
        <taxon>Multicrustacea</taxon>
        <taxon>Malacostraca</taxon>
        <taxon>Eumalacostraca</taxon>
        <taxon>Eucarida</taxon>
        <taxon>Decapoda</taxon>
        <taxon>Pleocyemata</taxon>
        <taxon>Brachyura</taxon>
        <taxon>Eubrachyura</taxon>
        <taxon>Portunoidea</taxon>
        <taxon>Portunidae</taxon>
        <taxon>Portuninae</taxon>
        <taxon>Portunus</taxon>
    </lineage>
</organism>
<feature type="region of interest" description="Disordered" evidence="1">
    <location>
        <begin position="1"/>
        <end position="102"/>
    </location>
</feature>